<accession>A0A263D348</accession>
<dbReference type="OrthoDB" id="3556430at2"/>
<evidence type="ECO:0000313" key="2">
    <source>
        <dbReference type="EMBL" id="OZM72880.1"/>
    </source>
</evidence>
<dbReference type="EMBL" id="NKYE01000006">
    <property type="protein sequence ID" value="OZM72880.1"/>
    <property type="molecule type" value="Genomic_DNA"/>
</dbReference>
<name>A0A263D348_9PSEU</name>
<dbReference type="AlphaFoldDB" id="A0A263D348"/>
<dbReference type="RefSeq" id="WP_094862738.1">
    <property type="nucleotide sequence ID" value="NZ_NKYE01000006.1"/>
</dbReference>
<protein>
    <submittedName>
        <fullName evidence="2">Uncharacterized protein</fullName>
    </submittedName>
</protein>
<feature type="region of interest" description="Disordered" evidence="1">
    <location>
        <begin position="1"/>
        <end position="23"/>
    </location>
</feature>
<feature type="compositionally biased region" description="Polar residues" evidence="1">
    <location>
        <begin position="1"/>
        <end position="14"/>
    </location>
</feature>
<evidence type="ECO:0000313" key="3">
    <source>
        <dbReference type="Proteomes" id="UP000242444"/>
    </source>
</evidence>
<gene>
    <name evidence="2" type="ORF">CFN78_11475</name>
</gene>
<organism evidence="2 3">
    <name type="scientific">Amycolatopsis antarctica</name>
    <dbReference type="NCBI Taxonomy" id="1854586"/>
    <lineage>
        <taxon>Bacteria</taxon>
        <taxon>Bacillati</taxon>
        <taxon>Actinomycetota</taxon>
        <taxon>Actinomycetes</taxon>
        <taxon>Pseudonocardiales</taxon>
        <taxon>Pseudonocardiaceae</taxon>
        <taxon>Amycolatopsis</taxon>
    </lineage>
</organism>
<sequence>MSIPTSTAGGSPQPSIRPGNGEPVPIIASYPPWQGLQLHSLAVAVEFRCGPCGLRHESAMVATSPGTLVCPSCYARLSLAAAPVPAQRSAVRW</sequence>
<keyword evidence="3" id="KW-1185">Reference proteome</keyword>
<dbReference type="InParanoid" id="A0A263D348"/>
<proteinExistence type="predicted"/>
<comment type="caution">
    <text evidence="2">The sequence shown here is derived from an EMBL/GenBank/DDBJ whole genome shotgun (WGS) entry which is preliminary data.</text>
</comment>
<evidence type="ECO:0000256" key="1">
    <source>
        <dbReference type="SAM" id="MobiDB-lite"/>
    </source>
</evidence>
<dbReference type="Proteomes" id="UP000242444">
    <property type="component" value="Unassembled WGS sequence"/>
</dbReference>
<reference evidence="2 3" key="1">
    <citation type="submission" date="2017-07" db="EMBL/GenBank/DDBJ databases">
        <title>Amycolatopsis antarcticus sp. nov., isolated from the surface of an Antarcticus brown macroalga.</title>
        <authorList>
            <person name="Wang J."/>
            <person name="Leiva S."/>
            <person name="Huang J."/>
            <person name="Huang Y."/>
        </authorList>
    </citation>
    <scope>NUCLEOTIDE SEQUENCE [LARGE SCALE GENOMIC DNA]</scope>
    <source>
        <strain evidence="2 3">AU-G6</strain>
    </source>
</reference>